<organism evidence="1 2">
    <name type="scientific">Corchorus olitorius</name>
    <dbReference type="NCBI Taxonomy" id="93759"/>
    <lineage>
        <taxon>Eukaryota</taxon>
        <taxon>Viridiplantae</taxon>
        <taxon>Streptophyta</taxon>
        <taxon>Embryophyta</taxon>
        <taxon>Tracheophyta</taxon>
        <taxon>Spermatophyta</taxon>
        <taxon>Magnoliopsida</taxon>
        <taxon>eudicotyledons</taxon>
        <taxon>Gunneridae</taxon>
        <taxon>Pentapetalae</taxon>
        <taxon>rosids</taxon>
        <taxon>malvids</taxon>
        <taxon>Malvales</taxon>
        <taxon>Malvaceae</taxon>
        <taxon>Grewioideae</taxon>
        <taxon>Apeibeae</taxon>
        <taxon>Corchorus</taxon>
    </lineage>
</organism>
<comment type="caution">
    <text evidence="1">The sequence shown here is derived from an EMBL/GenBank/DDBJ whole genome shotgun (WGS) entry which is preliminary data.</text>
</comment>
<evidence type="ECO:0000313" key="1">
    <source>
        <dbReference type="EMBL" id="OMP13539.1"/>
    </source>
</evidence>
<dbReference type="AlphaFoldDB" id="A0A1R3L2M6"/>
<dbReference type="Proteomes" id="UP000187203">
    <property type="component" value="Unassembled WGS sequence"/>
</dbReference>
<sequence length="39" mass="4162">MGGYSFAIKEVGAREIKRLAPTDKSIELSKTLSFGSSVS</sequence>
<protein>
    <submittedName>
        <fullName evidence="1">Uncharacterized protein</fullName>
    </submittedName>
</protein>
<name>A0A1R3L2M6_9ROSI</name>
<reference evidence="2" key="1">
    <citation type="submission" date="2013-09" db="EMBL/GenBank/DDBJ databases">
        <title>Corchorus olitorius genome sequencing.</title>
        <authorList>
            <person name="Alam M."/>
            <person name="Haque M.S."/>
            <person name="Islam M.S."/>
            <person name="Emdad E.M."/>
            <person name="Islam M.M."/>
            <person name="Ahmed B."/>
            <person name="Halim A."/>
            <person name="Hossen Q.M.M."/>
            <person name="Hossain M.Z."/>
            <person name="Ahmed R."/>
            <person name="Khan M.M."/>
            <person name="Islam R."/>
            <person name="Rashid M.M."/>
            <person name="Khan S.A."/>
            <person name="Rahman M.S."/>
            <person name="Alam M."/>
            <person name="Yahiya A.S."/>
            <person name="Khan M.S."/>
            <person name="Azam M.S."/>
            <person name="Haque T."/>
            <person name="Lashkar M.Z.H."/>
            <person name="Akhand A.I."/>
            <person name="Morshed G."/>
            <person name="Roy S."/>
            <person name="Uddin K.S."/>
            <person name="Rabeya T."/>
            <person name="Hossain A.S."/>
            <person name="Chowdhury A."/>
            <person name="Snigdha A.R."/>
            <person name="Mortoza M.S."/>
            <person name="Matin S.A."/>
            <person name="Hoque S.M.E."/>
            <person name="Islam M.K."/>
            <person name="Roy D.K."/>
            <person name="Haider R."/>
            <person name="Moosa M.M."/>
            <person name="Elias S.M."/>
            <person name="Hasan A.M."/>
            <person name="Jahan S."/>
            <person name="Shafiuddin M."/>
            <person name="Mahmood N."/>
            <person name="Shommy N.S."/>
        </authorList>
    </citation>
    <scope>NUCLEOTIDE SEQUENCE [LARGE SCALE GENOMIC DNA]</scope>
    <source>
        <strain evidence="2">cv. O-4</strain>
    </source>
</reference>
<proteinExistence type="predicted"/>
<evidence type="ECO:0000313" key="2">
    <source>
        <dbReference type="Proteomes" id="UP000187203"/>
    </source>
</evidence>
<keyword evidence="2" id="KW-1185">Reference proteome</keyword>
<dbReference type="EMBL" id="AWUE01003981">
    <property type="protein sequence ID" value="OMP13539.1"/>
    <property type="molecule type" value="Genomic_DNA"/>
</dbReference>
<accession>A0A1R3L2M6</accession>
<gene>
    <name evidence="1" type="ORF">COLO4_01464</name>
</gene>